<dbReference type="PANTHER" id="PTHR11851:SF186">
    <property type="entry name" value="INACTIVE METALLOPROTEASE YMFF-RELATED"/>
    <property type="match status" value="1"/>
</dbReference>
<dbReference type="EMBL" id="JACOPL010000002">
    <property type="protein sequence ID" value="MBC5724450.1"/>
    <property type="molecule type" value="Genomic_DNA"/>
</dbReference>
<dbReference type="SUPFAM" id="SSF63411">
    <property type="entry name" value="LuxS/MPP-like metallohydrolase"/>
    <property type="match status" value="2"/>
</dbReference>
<name>A0A923LUL9_9FIRM</name>
<sequence>MQQVTRKKLGAGVNLTCVTTPKFKRAVLRAALLLPLGGPDAALRACLPQVLRRGTAQLPDLRALGTTLDELYGARIEAIVRKEGETLIIGFLSDCIDEAYAPGAAGLTGRVVRLLADLMFDPYLQDGVFCPDYTTGERDNLIDRIAAQKNDPRTWAPKRLTELMCAQEAYGQPALGTAEQAGRITENKLYTAYLRALEEAQVELFYCGTLAPEAVAHLFLDTPLARRTERPFYLPHTTVAAQPAGDAREVVEEEPVTQGKLSLGFRTGGSCLTGGDPAAYWMFQTIYGGSTSSKLFVNVREKQSLCYYASAQFIASKGIMQVNSGIENRDFATARDEILRQLDACRQGDITEPELESARKTLVTNWRAMLDDPLALERYWLGQAAAGTLTAPEDRIQQTEAVTLGQVVAAAQATTLDMVYFMKGAAQ</sequence>
<dbReference type="RefSeq" id="WP_186949529.1">
    <property type="nucleotide sequence ID" value="NZ_JACOPL010000002.1"/>
</dbReference>
<accession>A0A923LUL9</accession>
<evidence type="ECO:0000259" key="1">
    <source>
        <dbReference type="Pfam" id="PF05193"/>
    </source>
</evidence>
<dbReference type="Pfam" id="PF05193">
    <property type="entry name" value="Peptidase_M16_C"/>
    <property type="match status" value="1"/>
</dbReference>
<dbReference type="AlphaFoldDB" id="A0A923LUL9"/>
<evidence type="ECO:0000313" key="2">
    <source>
        <dbReference type="EMBL" id="MBC5724450.1"/>
    </source>
</evidence>
<dbReference type="InterPro" id="IPR011249">
    <property type="entry name" value="Metalloenz_LuxS/M16"/>
</dbReference>
<dbReference type="InterPro" id="IPR050361">
    <property type="entry name" value="MPP/UQCRC_Complex"/>
</dbReference>
<dbReference type="NCBIfam" id="NF047422">
    <property type="entry name" value="YfmF_fam"/>
    <property type="match status" value="1"/>
</dbReference>
<comment type="caution">
    <text evidence="2">The sequence shown here is derived from an EMBL/GenBank/DDBJ whole genome shotgun (WGS) entry which is preliminary data.</text>
</comment>
<dbReference type="InterPro" id="IPR007863">
    <property type="entry name" value="Peptidase_M16_C"/>
</dbReference>
<dbReference type="GO" id="GO:0046872">
    <property type="term" value="F:metal ion binding"/>
    <property type="evidence" value="ECO:0007669"/>
    <property type="project" value="InterPro"/>
</dbReference>
<keyword evidence="3" id="KW-1185">Reference proteome</keyword>
<proteinExistence type="predicted"/>
<feature type="domain" description="Peptidase M16 C-terminal" evidence="1">
    <location>
        <begin position="243"/>
        <end position="362"/>
    </location>
</feature>
<dbReference type="Gene3D" id="3.30.830.10">
    <property type="entry name" value="Metalloenzyme, LuxS/M16 peptidase-like"/>
    <property type="match status" value="2"/>
</dbReference>
<dbReference type="Proteomes" id="UP000606499">
    <property type="component" value="Unassembled WGS sequence"/>
</dbReference>
<organism evidence="2 3">
    <name type="scientific">Agathobaculum faecis</name>
    <dbReference type="NCBI Taxonomy" id="2763013"/>
    <lineage>
        <taxon>Bacteria</taxon>
        <taxon>Bacillati</taxon>
        <taxon>Bacillota</taxon>
        <taxon>Clostridia</taxon>
        <taxon>Eubacteriales</taxon>
        <taxon>Butyricicoccaceae</taxon>
        <taxon>Agathobaculum</taxon>
    </lineage>
</organism>
<gene>
    <name evidence="2" type="ORF">H8S45_03060</name>
</gene>
<protein>
    <submittedName>
        <fullName evidence="2">Insulinase family protein</fullName>
    </submittedName>
</protein>
<reference evidence="2" key="1">
    <citation type="submission" date="2020-08" db="EMBL/GenBank/DDBJ databases">
        <title>Genome public.</title>
        <authorList>
            <person name="Liu C."/>
            <person name="Sun Q."/>
        </authorList>
    </citation>
    <scope>NUCLEOTIDE SEQUENCE</scope>
    <source>
        <strain evidence="2">NSJ-28</strain>
    </source>
</reference>
<dbReference type="PANTHER" id="PTHR11851">
    <property type="entry name" value="METALLOPROTEASE"/>
    <property type="match status" value="1"/>
</dbReference>
<evidence type="ECO:0000313" key="3">
    <source>
        <dbReference type="Proteomes" id="UP000606499"/>
    </source>
</evidence>